<gene>
    <name evidence="1" type="primary">Contig11305.g12079</name>
    <name evidence="1" type="ORF">STYLEM_12379</name>
</gene>
<evidence type="ECO:0000313" key="2">
    <source>
        <dbReference type="Proteomes" id="UP000039865"/>
    </source>
</evidence>
<dbReference type="EMBL" id="CCKQ01011763">
    <property type="protein sequence ID" value="CDW83336.1"/>
    <property type="molecule type" value="Genomic_DNA"/>
</dbReference>
<reference evidence="1 2" key="1">
    <citation type="submission" date="2014-06" db="EMBL/GenBank/DDBJ databases">
        <authorList>
            <person name="Swart Estienne"/>
        </authorList>
    </citation>
    <scope>NUCLEOTIDE SEQUENCE [LARGE SCALE GENOMIC DNA]</scope>
    <source>
        <strain evidence="1 2">130c</strain>
    </source>
</reference>
<proteinExistence type="predicted"/>
<sequence length="98" mass="11811">MEFNSQLYGCISRCLHPISNQKFYKLSYHLQFQNLILSDATSMLQMKMKKYFEFEILLQDLKLYHFKIVYSTVKSKFMIYQLIQVYTISRSSTAKRQT</sequence>
<name>A0A078AN30_STYLE</name>
<evidence type="ECO:0000313" key="1">
    <source>
        <dbReference type="EMBL" id="CDW83336.1"/>
    </source>
</evidence>
<accession>A0A078AN30</accession>
<dbReference type="Proteomes" id="UP000039865">
    <property type="component" value="Unassembled WGS sequence"/>
</dbReference>
<protein>
    <submittedName>
        <fullName evidence="1">Uncharacterized protein</fullName>
    </submittedName>
</protein>
<dbReference type="InParanoid" id="A0A078AN30"/>
<dbReference type="AlphaFoldDB" id="A0A078AN30"/>
<keyword evidence="2" id="KW-1185">Reference proteome</keyword>
<organism evidence="1 2">
    <name type="scientific">Stylonychia lemnae</name>
    <name type="common">Ciliate</name>
    <dbReference type="NCBI Taxonomy" id="5949"/>
    <lineage>
        <taxon>Eukaryota</taxon>
        <taxon>Sar</taxon>
        <taxon>Alveolata</taxon>
        <taxon>Ciliophora</taxon>
        <taxon>Intramacronucleata</taxon>
        <taxon>Spirotrichea</taxon>
        <taxon>Stichotrichia</taxon>
        <taxon>Sporadotrichida</taxon>
        <taxon>Oxytrichidae</taxon>
        <taxon>Stylonychinae</taxon>
        <taxon>Stylonychia</taxon>
    </lineage>
</organism>